<dbReference type="EMBL" id="JABXXP010000078">
    <property type="protein sequence ID" value="NVN10801.1"/>
    <property type="molecule type" value="Genomic_DNA"/>
</dbReference>
<dbReference type="AlphaFoldDB" id="A0A7Y7IVZ7"/>
<gene>
    <name evidence="3" type="ORF">HUK84_06515</name>
</gene>
<protein>
    <submittedName>
        <fullName evidence="3">Uncharacterized protein</fullName>
    </submittedName>
</protein>
<dbReference type="RefSeq" id="WP_176639559.1">
    <property type="nucleotide sequence ID" value="NZ_JABXXP010000078.1"/>
</dbReference>
<keyword evidence="2" id="KW-0732">Signal</keyword>
<feature type="chain" id="PRO_5031068716" evidence="2">
    <location>
        <begin position="31"/>
        <end position="140"/>
    </location>
</feature>
<feature type="compositionally biased region" description="Low complexity" evidence="1">
    <location>
        <begin position="39"/>
        <end position="59"/>
    </location>
</feature>
<evidence type="ECO:0000313" key="4">
    <source>
        <dbReference type="Proteomes" id="UP000534870"/>
    </source>
</evidence>
<proteinExistence type="predicted"/>
<organism evidence="3 4">
    <name type="scientific">Nguyenibacter vanlangensis</name>
    <dbReference type="NCBI Taxonomy" id="1216886"/>
    <lineage>
        <taxon>Bacteria</taxon>
        <taxon>Pseudomonadati</taxon>
        <taxon>Pseudomonadota</taxon>
        <taxon>Alphaproteobacteria</taxon>
        <taxon>Acetobacterales</taxon>
        <taxon>Acetobacteraceae</taxon>
        <taxon>Nguyenibacter</taxon>
    </lineage>
</organism>
<comment type="caution">
    <text evidence="3">The sequence shown here is derived from an EMBL/GenBank/DDBJ whole genome shotgun (WGS) entry which is preliminary data.</text>
</comment>
<sequence length="140" mass="14040">MVATLRTALYSRLAASALAAAALLATPALVAPALVTPALAAPDQPGTSGTTGAQSTAQGIESPGGEHLTVKGRHSLPPGYQDAPSMDLTHGPDPDHDANVHRDAVTGSDLSRFGSAYQGSGPYGQGQLGDSTGNGWVTPR</sequence>
<name>A0A7Y7IVZ7_9PROT</name>
<accession>A0A7Y7IVZ7</accession>
<feature type="compositionally biased region" description="Basic and acidic residues" evidence="1">
    <location>
        <begin position="90"/>
        <end position="104"/>
    </location>
</feature>
<feature type="compositionally biased region" description="Polar residues" evidence="1">
    <location>
        <begin position="128"/>
        <end position="140"/>
    </location>
</feature>
<reference evidence="3 4" key="1">
    <citation type="submission" date="2020-06" db="EMBL/GenBank/DDBJ databases">
        <title>Description of novel acetic acid bacteria.</title>
        <authorList>
            <person name="Sombolestani A."/>
        </authorList>
    </citation>
    <scope>NUCLEOTIDE SEQUENCE [LARGE SCALE GENOMIC DNA]</scope>
    <source>
        <strain evidence="3 4">LMG 31431</strain>
    </source>
</reference>
<feature type="region of interest" description="Disordered" evidence="1">
    <location>
        <begin position="39"/>
        <end position="140"/>
    </location>
</feature>
<dbReference type="Proteomes" id="UP000534870">
    <property type="component" value="Unassembled WGS sequence"/>
</dbReference>
<evidence type="ECO:0000256" key="1">
    <source>
        <dbReference type="SAM" id="MobiDB-lite"/>
    </source>
</evidence>
<evidence type="ECO:0000313" key="3">
    <source>
        <dbReference type="EMBL" id="NVN10801.1"/>
    </source>
</evidence>
<feature type="signal peptide" evidence="2">
    <location>
        <begin position="1"/>
        <end position="30"/>
    </location>
</feature>
<evidence type="ECO:0000256" key="2">
    <source>
        <dbReference type="SAM" id="SignalP"/>
    </source>
</evidence>